<dbReference type="EMBL" id="CABGHF010000012">
    <property type="protein sequence ID" value="VUS63627.1"/>
    <property type="molecule type" value="Genomic_DNA"/>
</dbReference>
<proteinExistence type="predicted"/>
<feature type="chain" id="PRO_5022238119" description="Lipoprotein" evidence="1">
    <location>
        <begin position="29"/>
        <end position="378"/>
    </location>
</feature>
<gene>
    <name evidence="2" type="ORF">SB6408_00712</name>
</gene>
<reference evidence="2 3" key="1">
    <citation type="submission" date="2019-07" db="EMBL/GenBank/DDBJ databases">
        <authorList>
            <person name="Brisse S."/>
            <person name="Rodrigues C."/>
            <person name="Thorpe H."/>
        </authorList>
    </citation>
    <scope>NUCLEOTIDE SEQUENCE [LARGE SCALE GENOMIC DNA]</scope>
    <source>
        <strain evidence="2">SB6408</strain>
    </source>
</reference>
<organism evidence="2 3">
    <name type="scientific">Klebsiella spallanzanii</name>
    <dbReference type="NCBI Taxonomy" id="2587528"/>
    <lineage>
        <taxon>Bacteria</taxon>
        <taxon>Pseudomonadati</taxon>
        <taxon>Pseudomonadota</taxon>
        <taxon>Gammaproteobacteria</taxon>
        <taxon>Enterobacterales</taxon>
        <taxon>Enterobacteriaceae</taxon>
        <taxon>Klebsiella/Raoultella group</taxon>
        <taxon>Klebsiella</taxon>
    </lineage>
</organism>
<protein>
    <recommendedName>
        <fullName evidence="4">Lipoprotein</fullName>
    </recommendedName>
</protein>
<dbReference type="AlphaFoldDB" id="A0A564K502"/>
<evidence type="ECO:0008006" key="4">
    <source>
        <dbReference type="Google" id="ProtNLM"/>
    </source>
</evidence>
<evidence type="ECO:0000313" key="3">
    <source>
        <dbReference type="Proteomes" id="UP000318370"/>
    </source>
</evidence>
<dbReference type="PROSITE" id="PS51257">
    <property type="entry name" value="PROKAR_LIPOPROTEIN"/>
    <property type="match status" value="1"/>
</dbReference>
<evidence type="ECO:0000313" key="2">
    <source>
        <dbReference type="EMBL" id="VUS63627.1"/>
    </source>
</evidence>
<keyword evidence="1" id="KW-0732">Signal</keyword>
<evidence type="ECO:0000256" key="1">
    <source>
        <dbReference type="SAM" id="SignalP"/>
    </source>
</evidence>
<dbReference type="Proteomes" id="UP000318370">
    <property type="component" value="Unassembled WGS sequence"/>
</dbReference>
<name>A0A564K502_9ENTR</name>
<accession>A0A564K502</accession>
<sequence>MRMQYKTLPFCKMFFLFIISSSSCNTFANTKPTNEVLHDVTVRGNHPRTEGIWTQYEGLDTALRGHVILTDVIEPTSQFYNWEGKPVPAHDLINQNAENYDSVHNHYQNFLSEVWNFKPNTNAVSIWGDSAAIAKDAKAWGAFFSARSYYKAFVEGGKYKDLAPAGTDFSFNPNDYDNQLVGVEIDVLNGGKPGIYPNKSKVGLQIVGFGNPNSMAVEIRSEDTDKDIPAEKRRGVWESGLYFKNSLASYGRLIVADFDNAKMGFDFRRSLFREGIMQARSEGVGTGIILNGGKSGEIYGGTRWDNAANKQNWISIRNGQGGTRIVTNDNTKEILAVDNNNGIYINGDVYINGKKINDLLALDERISTIEQQLAILKK</sequence>
<feature type="signal peptide" evidence="1">
    <location>
        <begin position="1"/>
        <end position="28"/>
    </location>
</feature>
<dbReference type="RefSeq" id="WP_142462773.1">
    <property type="nucleotide sequence ID" value="NZ_CABGHF010000012.1"/>
</dbReference>